<sequence>MLQKHKKLDILSVFKLGNLIMFLSTEDTLNYIKKNAINFIDLRFTDSNGRWHHITRSAETTDAQVLLTGINFDSSSISGWQSIEKSDMILLPDISTAFVDPFSAQSTLVIICNIVDPYNQSQYAKDPRYTAQKAYEYMLSTGIADKCYFGPEVEFFVFDNVQFYTGMYDSYFKIESAEHDISYQRREFSNNNHRPRVKGGYMPTPPIDSLHDIRSEMLTMFKEVGITPLIHHHEVAASQCEVGFQYDELLASADNVQKCKYIVHGVTSSYGKTATFMPKPVIKDNGSGMHCHQSLWKDNVNLFVNSDGNISDTCLYYIGGIIKYGKAINAFTNPSTNSYKRLVPHFEAPTWLTYSYENRSAAIRIPYVPQNDVNAKRIEVRFPDPLANPYLCFSAQLMAGLYGIQNKIHPGPAIDKNLYSLNKAELQQLSSVANSLEDSLESLDKDREFLLAGNVFTNDQIDSYINLKTLEVKDLQLHPHPIEFINYYSS</sequence>
<dbReference type="EC" id="6.3.1.2" evidence="1"/>
<dbReference type="EMBL" id="CP000107">
    <property type="protein sequence ID" value="AAZ68105.1"/>
    <property type="molecule type" value="Genomic_DNA"/>
</dbReference>
<accession>A0ACA6AV39</accession>
<evidence type="ECO:0000313" key="2">
    <source>
        <dbReference type="Proteomes" id="UP000000435"/>
    </source>
</evidence>
<reference evidence="2" key="1">
    <citation type="journal article" date="2006" name="J. Bacteriol.">
        <title>The genome of the obligately intracellular bacterium Ehrlichia canis reveals themes of complex membrane structure and immune evasion strategies.</title>
        <authorList>
            <person name="Mavromatis K."/>
            <person name="Doyle C.K."/>
            <person name="Lykidis A."/>
            <person name="Ivanova N."/>
            <person name="Francino M.P."/>
            <person name="Chain P."/>
            <person name="Shin M."/>
            <person name="Malfatti S."/>
            <person name="Larimer F."/>
            <person name="Copeland A."/>
            <person name="Detter J.C."/>
            <person name="Land M."/>
            <person name="Richardson P.M."/>
            <person name="Yu X.J."/>
            <person name="Walker D.H."/>
            <person name="McBride J.W."/>
            <person name="Kyrpides N.C."/>
        </authorList>
    </citation>
    <scope>NUCLEOTIDE SEQUENCE [LARGE SCALE GENOMIC DNA]</scope>
    <source>
        <strain evidence="2">Jake</strain>
    </source>
</reference>
<dbReference type="Proteomes" id="UP000000435">
    <property type="component" value="Chromosome"/>
</dbReference>
<keyword evidence="1" id="KW-0436">Ligase</keyword>
<proteinExistence type="predicted"/>
<organism evidence="1 2">
    <name type="scientific">Ehrlichia canis (strain Jake)</name>
    <dbReference type="NCBI Taxonomy" id="269484"/>
    <lineage>
        <taxon>Bacteria</taxon>
        <taxon>Pseudomonadati</taxon>
        <taxon>Pseudomonadota</taxon>
        <taxon>Alphaproteobacteria</taxon>
        <taxon>Rickettsiales</taxon>
        <taxon>Anaplasmataceae</taxon>
        <taxon>Ehrlichia</taxon>
    </lineage>
</organism>
<protein>
    <submittedName>
        <fullName evidence="1">L-glutamine synthetase</fullName>
        <ecNumber evidence="1">6.3.1.2</ecNumber>
    </submittedName>
</protein>
<name>A0ACA6AV39_EHRCJ</name>
<gene>
    <name evidence="1" type="ordered locus">Ecaj_0054</name>
</gene>
<evidence type="ECO:0000313" key="1">
    <source>
        <dbReference type="EMBL" id="AAZ68105.1"/>
    </source>
</evidence>
<keyword evidence="2" id="KW-1185">Reference proteome</keyword>